<dbReference type="PANTHER" id="PTHR36304:SF4">
    <property type="entry name" value="DUF4388 DOMAIN-CONTAINING PROTEIN"/>
    <property type="match status" value="1"/>
</dbReference>
<dbReference type="EMBL" id="JASVEJ010000039">
    <property type="protein sequence ID" value="MDL5057859.1"/>
    <property type="molecule type" value="Genomic_DNA"/>
</dbReference>
<dbReference type="SMART" id="SM00960">
    <property type="entry name" value="Robl_LC7"/>
    <property type="match status" value="1"/>
</dbReference>
<evidence type="ECO:0000256" key="2">
    <source>
        <dbReference type="SAM" id="MobiDB-lite"/>
    </source>
</evidence>
<proteinExistence type="predicted"/>
<comment type="caution">
    <text evidence="4">The sequence shown here is derived from an EMBL/GenBank/DDBJ whole genome shotgun (WGS) entry which is preliminary data.</text>
</comment>
<dbReference type="RefSeq" id="WP_286004670.1">
    <property type="nucleotide sequence ID" value="NZ_JASVEJ010000039.1"/>
</dbReference>
<dbReference type="InterPro" id="IPR001789">
    <property type="entry name" value="Sig_transdc_resp-reg_receiver"/>
</dbReference>
<feature type="region of interest" description="Disordered" evidence="2">
    <location>
        <begin position="178"/>
        <end position="212"/>
    </location>
</feature>
<feature type="domain" description="Response regulatory" evidence="3">
    <location>
        <begin position="1"/>
        <end position="72"/>
    </location>
</feature>
<dbReference type="PANTHER" id="PTHR36304">
    <property type="entry name" value="DOMAIN GTPASE-ACTIVATING PROTEIN, PUTATIVE-RELATED-RELATED"/>
    <property type="match status" value="1"/>
</dbReference>
<feature type="modified residue" description="4-aspartylphosphate" evidence="1">
    <location>
        <position position="7"/>
    </location>
</feature>
<dbReference type="InterPro" id="IPR025497">
    <property type="entry name" value="PatA-like_N"/>
</dbReference>
<dbReference type="SUPFAM" id="SSF52172">
    <property type="entry name" value="CheY-like"/>
    <property type="match status" value="1"/>
</dbReference>
<dbReference type="Proteomes" id="UP001230986">
    <property type="component" value="Unassembled WGS sequence"/>
</dbReference>
<evidence type="ECO:0000259" key="3">
    <source>
        <dbReference type="PROSITE" id="PS50110"/>
    </source>
</evidence>
<sequence length="321" mass="35478">MDVVLTDQQLPDATGLFLMTEINRRHPLIKVILMTARPSEETRLKALALGAVEFIAKPFELDTLDQLLMNIRSIKHTGFSGIIYQLSLADLVQLKCSTLARVKIILKNGAHEGILYFDKGAFIHAQIGAIEGDEAFYRMFSWNRGHFEEHPYLENPKKNITRNWEGLLLEAAQKKDEFSVDSDQDFDSLTIPGASPATEPPAGETDETSQPPHENAIINLASVAGIKGAVLASRSGTLISASLTEHPNQAAALASFLMQQGQCLGRILGEDITREVYVESDSEKRFIFPRAQTLVAVHSPLESSMWMSRDSFKQAISPSQS</sequence>
<evidence type="ECO:0000313" key="4">
    <source>
        <dbReference type="EMBL" id="MDL5057859.1"/>
    </source>
</evidence>
<keyword evidence="5" id="KW-1185">Reference proteome</keyword>
<dbReference type="Gene3D" id="3.40.50.2300">
    <property type="match status" value="1"/>
</dbReference>
<dbReference type="Gene3D" id="3.30.450.30">
    <property type="entry name" value="Dynein light chain 2a, cytoplasmic"/>
    <property type="match status" value="1"/>
</dbReference>
<reference evidence="4 5" key="1">
    <citation type="submission" date="2023-06" db="EMBL/GenBank/DDBJ databases">
        <title>Whole genome sequence of Oscillatoria calcuttensis NRMC-F 0142.</title>
        <authorList>
            <person name="Shakena Fathima T."/>
            <person name="Muralitharan G."/>
            <person name="Thajuddin N."/>
        </authorList>
    </citation>
    <scope>NUCLEOTIDE SEQUENCE [LARGE SCALE GENOMIC DNA]</scope>
    <source>
        <strain evidence="4 5">NRMC-F 0142</strain>
    </source>
</reference>
<dbReference type="Pfam" id="PF14332">
    <property type="entry name" value="DUF4388"/>
    <property type="match status" value="1"/>
</dbReference>
<evidence type="ECO:0000256" key="1">
    <source>
        <dbReference type="PROSITE-ProRule" id="PRU00169"/>
    </source>
</evidence>
<dbReference type="SUPFAM" id="SSF103196">
    <property type="entry name" value="Roadblock/LC7 domain"/>
    <property type="match status" value="1"/>
</dbReference>
<protein>
    <submittedName>
        <fullName evidence="4">Response regulator</fullName>
    </submittedName>
</protein>
<dbReference type="CDD" id="cd00156">
    <property type="entry name" value="REC"/>
    <property type="match status" value="1"/>
</dbReference>
<keyword evidence="1" id="KW-0597">Phosphoprotein</keyword>
<dbReference type="Pfam" id="PF03259">
    <property type="entry name" value="Robl_LC7"/>
    <property type="match status" value="1"/>
</dbReference>
<dbReference type="InterPro" id="IPR011006">
    <property type="entry name" value="CheY-like_superfamily"/>
</dbReference>
<dbReference type="PROSITE" id="PS50110">
    <property type="entry name" value="RESPONSE_REGULATORY"/>
    <property type="match status" value="1"/>
</dbReference>
<dbReference type="InterPro" id="IPR004942">
    <property type="entry name" value="Roadblock/LAMTOR2_dom"/>
</dbReference>
<organism evidence="4 5">
    <name type="scientific">Geitlerinema calcuttense NRMC-F 0142</name>
    <dbReference type="NCBI Taxonomy" id="2922238"/>
    <lineage>
        <taxon>Bacteria</taxon>
        <taxon>Bacillati</taxon>
        <taxon>Cyanobacteriota</taxon>
        <taxon>Cyanophyceae</taxon>
        <taxon>Geitlerinematales</taxon>
        <taxon>Geitlerinemataceae</taxon>
        <taxon>Geitlerinema</taxon>
    </lineage>
</organism>
<evidence type="ECO:0000313" key="5">
    <source>
        <dbReference type="Proteomes" id="UP001230986"/>
    </source>
</evidence>
<name>A0ABT7M0S2_9CYAN</name>
<accession>A0ABT7M0S2</accession>
<gene>
    <name evidence="4" type="ORF">QQ055_10405</name>
</gene>
<dbReference type="Pfam" id="PF00072">
    <property type="entry name" value="Response_reg"/>
    <property type="match status" value="1"/>
</dbReference>